<reference evidence="1 2" key="1">
    <citation type="submission" date="2021-04" db="EMBL/GenBank/DDBJ databases">
        <authorList>
            <person name="Shkoporov A.N."/>
            <person name="Stockdale S.R."/>
            <person name="Guerin E."/>
            <person name="Ross R.P."/>
            <person name="Hill C."/>
        </authorList>
    </citation>
    <scope>NUCLEOTIDE SEQUENCE [LARGE SCALE GENOMIC DNA]</scope>
    <source>
        <strain evidence="2">cr54_1</strain>
    </source>
</reference>
<dbReference type="KEGG" id="vg:75691101"/>
<proteinExistence type="predicted"/>
<accession>A0AAE7V442</accession>
<dbReference type="EMBL" id="MZ130484">
    <property type="protein sequence ID" value="QWM89998.1"/>
    <property type="molecule type" value="Genomic_DNA"/>
</dbReference>
<keyword evidence="1" id="KW-0347">Helicase</keyword>
<keyword evidence="1" id="KW-0547">Nucleotide-binding</keyword>
<evidence type="ECO:0000313" key="1">
    <source>
        <dbReference type="EMBL" id="QWM89998.1"/>
    </source>
</evidence>
<name>A0AAE7V442_9CAUD</name>
<gene>
    <name evidence="1" type="primary">gp_20543</name>
</gene>
<keyword evidence="2" id="KW-1185">Reference proteome</keyword>
<sequence>MKNNVEEIYNEAADKWRNASGVGSIVLTQPLDIIKLAVHILDKMIVKSPNLLVMIICENLTDRANILYAIENTSANSETYKKLIAEKYINVFTRDYIEKSTYRGINKKDLLITINITKFKGIIERYEGASCFKYKLVLTNEIDKVASNAVLMYQFAPKVYSLNYSSLLSKSINSPVKEYQIGCALSQPDQEHYDKCTNYINDSVNIFGDFSKIEECRVGNRELNLSAEACRTLVAEYNGWRPVMDMSDIMAKRLDDLYNPIALGERVNQVYNIMRERRNLVTDNIVKLEKILEIVKSNLGKKILIVSMRGEFASKITDYINSNVECTGKSVPTNGEIFDTNIKFLQYDYCGNYHNDMEGIPAYDKFGKPKVYKSGKKIGQPIIMQAKAQRSQNLTLFNDDCMRVLSANNSIDTDFNAIVDLVIFTSPMCYSLRDIKYRIPNLSFSTEPNIIYKVYIVNSIEEKKLNETKGGKNYEVVKDCENDDIAIDF</sequence>
<dbReference type="GO" id="GO:0004386">
    <property type="term" value="F:helicase activity"/>
    <property type="evidence" value="ECO:0007669"/>
    <property type="project" value="UniProtKB-KW"/>
</dbReference>
<keyword evidence="1" id="KW-0067">ATP-binding</keyword>
<dbReference type="Proteomes" id="UP000827440">
    <property type="component" value="Segment"/>
</dbReference>
<protein>
    <submittedName>
        <fullName evidence="1">DNA repair protein, helicase</fullName>
    </submittedName>
</protein>
<organism evidence="1 2">
    <name type="scientific">uncultured phage cr54_1</name>
    <dbReference type="NCBI Taxonomy" id="2986398"/>
    <lineage>
        <taxon>Viruses</taxon>
        <taxon>Duplodnaviria</taxon>
        <taxon>Heunggongvirae</taxon>
        <taxon>Uroviricota</taxon>
        <taxon>Caudoviricetes</taxon>
        <taxon>Crassvirales</taxon>
        <taxon>Intestiviridae</taxon>
        <taxon>Churivirinae</taxon>
        <taxon>Jahgtovirus</taxon>
        <taxon>Jahgtovirus intestinalis</taxon>
    </lineage>
</organism>
<keyword evidence="1" id="KW-0378">Hydrolase</keyword>
<evidence type="ECO:0000313" key="2">
    <source>
        <dbReference type="Proteomes" id="UP000827440"/>
    </source>
</evidence>
<dbReference type="GeneID" id="75691101"/>
<dbReference type="RefSeq" id="YP_010359570.1">
    <property type="nucleotide sequence ID" value="NC_062774.1"/>
</dbReference>